<proteinExistence type="predicted"/>
<comment type="caution">
    <text evidence="1">The sequence shown here is derived from an EMBL/GenBank/DDBJ whole genome shotgun (WGS) entry which is preliminary data.</text>
</comment>
<sequence length="217" mass="24379">MARTRSFPCPWDSCKKSSSLARHRRIHTGKRPYKCLEPACERSFCRKTTLTKHQYRSHQLAPSPRAQCVTQPSPQEVYSQIPPPPPPIIQTIHSVTEPPPAYEPPRVMISAAEFYPSPTPPMIHTIPSVPEVGIEPEVHFVNSGMVVPHIPHYGLMGPINPVTRFHSIPPCIPGFEGMAQMHYTGGFALDKPMIPRILNQHHHQERPNLDFLGLDAS</sequence>
<reference evidence="1" key="1">
    <citation type="journal article" date="2022" name="bioRxiv">
        <title>Population genetic analysis of Ophidiomyces ophidiicola, the causative agent of snake fungal disease, indicates recent introductions to the USA.</title>
        <authorList>
            <person name="Ladner J.T."/>
            <person name="Palmer J.M."/>
            <person name="Ettinger C.L."/>
            <person name="Stajich J.E."/>
            <person name="Farrell T.M."/>
            <person name="Glorioso B.M."/>
            <person name="Lawson B."/>
            <person name="Price S.J."/>
            <person name="Stengle A.G."/>
            <person name="Grear D.A."/>
            <person name="Lorch J.M."/>
        </authorList>
    </citation>
    <scope>NUCLEOTIDE SEQUENCE</scope>
    <source>
        <strain evidence="1">NWHC 24266-5</strain>
    </source>
</reference>
<evidence type="ECO:0000313" key="1">
    <source>
        <dbReference type="EMBL" id="KAI2389862.1"/>
    </source>
</evidence>
<protein>
    <submittedName>
        <fullName evidence="1">Uncharacterized protein</fullName>
    </submittedName>
</protein>
<gene>
    <name evidence="1" type="ORF">LOY88_001881</name>
</gene>
<accession>A0ACB8V0S9</accession>
<dbReference type="EMBL" id="JALBCA010000021">
    <property type="protein sequence ID" value="KAI2389862.1"/>
    <property type="molecule type" value="Genomic_DNA"/>
</dbReference>
<name>A0ACB8V0S9_9EURO</name>
<organism evidence="1">
    <name type="scientific">Ophidiomyces ophidiicola</name>
    <dbReference type="NCBI Taxonomy" id="1387563"/>
    <lineage>
        <taxon>Eukaryota</taxon>
        <taxon>Fungi</taxon>
        <taxon>Dikarya</taxon>
        <taxon>Ascomycota</taxon>
        <taxon>Pezizomycotina</taxon>
        <taxon>Eurotiomycetes</taxon>
        <taxon>Eurotiomycetidae</taxon>
        <taxon>Onygenales</taxon>
        <taxon>Onygenaceae</taxon>
        <taxon>Ophidiomyces</taxon>
    </lineage>
</organism>